<reference evidence="1" key="2">
    <citation type="journal article" date="2021" name="Genome Biol. Evol.">
        <title>Developing a high-quality reference genome for a parasitic bivalve with doubly uniparental inheritance (Bivalvia: Unionida).</title>
        <authorList>
            <person name="Smith C.H."/>
        </authorList>
    </citation>
    <scope>NUCLEOTIDE SEQUENCE</scope>
    <source>
        <strain evidence="1">CHS0354</strain>
        <tissue evidence="1">Mantle</tissue>
    </source>
</reference>
<organism evidence="1 2">
    <name type="scientific">Potamilus streckersoni</name>
    <dbReference type="NCBI Taxonomy" id="2493646"/>
    <lineage>
        <taxon>Eukaryota</taxon>
        <taxon>Metazoa</taxon>
        <taxon>Spiralia</taxon>
        <taxon>Lophotrochozoa</taxon>
        <taxon>Mollusca</taxon>
        <taxon>Bivalvia</taxon>
        <taxon>Autobranchia</taxon>
        <taxon>Heteroconchia</taxon>
        <taxon>Palaeoheterodonta</taxon>
        <taxon>Unionida</taxon>
        <taxon>Unionoidea</taxon>
        <taxon>Unionidae</taxon>
        <taxon>Ambleminae</taxon>
        <taxon>Lampsilini</taxon>
        <taxon>Potamilus</taxon>
    </lineage>
</organism>
<dbReference type="InterPro" id="IPR042833">
    <property type="entry name" value="BTBD16"/>
</dbReference>
<dbReference type="EMBL" id="JAEAOA010000793">
    <property type="protein sequence ID" value="KAK3602025.1"/>
    <property type="molecule type" value="Genomic_DNA"/>
</dbReference>
<accession>A0AAE0W6H3</accession>
<dbReference type="PANTHER" id="PTHR46843">
    <property type="entry name" value="BTB/POZ DOMAIN-CONTAINING PROTEIN 16"/>
    <property type="match status" value="1"/>
</dbReference>
<gene>
    <name evidence="1" type="ORF">CHS0354_013066</name>
</gene>
<reference evidence="1" key="1">
    <citation type="journal article" date="2021" name="Genome Biol. Evol.">
        <title>A High-Quality Reference Genome for a Parasitic Bivalve with Doubly Uniparental Inheritance (Bivalvia: Unionida).</title>
        <authorList>
            <person name="Smith C.H."/>
        </authorList>
    </citation>
    <scope>NUCLEOTIDE SEQUENCE</scope>
    <source>
        <strain evidence="1">CHS0354</strain>
    </source>
</reference>
<dbReference type="AlphaFoldDB" id="A0AAE0W6H3"/>
<evidence type="ECO:0000313" key="1">
    <source>
        <dbReference type="EMBL" id="KAK3602025.1"/>
    </source>
</evidence>
<keyword evidence="2" id="KW-1185">Reference proteome</keyword>
<comment type="caution">
    <text evidence="1">The sequence shown here is derived from an EMBL/GenBank/DDBJ whole genome shotgun (WGS) entry which is preliminary data.</text>
</comment>
<reference evidence="1" key="3">
    <citation type="submission" date="2023-05" db="EMBL/GenBank/DDBJ databases">
        <authorList>
            <person name="Smith C.H."/>
        </authorList>
    </citation>
    <scope>NUCLEOTIDE SEQUENCE</scope>
    <source>
        <strain evidence="1">CHS0354</strain>
        <tissue evidence="1">Mantle</tissue>
    </source>
</reference>
<proteinExistence type="predicted"/>
<dbReference type="PANTHER" id="PTHR46843:SF1">
    <property type="entry name" value="BTB_POZ DOMAIN-CONTAINING PROTEIN 16"/>
    <property type="match status" value="1"/>
</dbReference>
<name>A0AAE0W6H3_9BIVA</name>
<dbReference type="Proteomes" id="UP001195483">
    <property type="component" value="Unassembled WGS sequence"/>
</dbReference>
<sequence length="254" mass="28294">MTEVSSSGTFVPSVSRMGTSYFPNIPPRAPKTALSYPRYVLEAPYSALMGVVVDGRVPERHPVTLRCRERNQVGHTNRWRLPESLGSDLLGSSQAIRSISTPYNETMVHIMTAESPQLSLNLDTSKPYQFRQIEDRPYTLPMSGKWRSVSAVHSGHSVSRLPATAPPSMPRRKQIDSIKPFTPTTARPATPKDIFLYHSKRSTTLVGPDGKIPPNAFVGSSAPHEPFHASHMFCSDALIWTGSSIDHFYKNRKY</sequence>
<evidence type="ECO:0000313" key="2">
    <source>
        <dbReference type="Proteomes" id="UP001195483"/>
    </source>
</evidence>
<protein>
    <submittedName>
        <fullName evidence="1">Uncharacterized protein</fullName>
    </submittedName>
</protein>